<dbReference type="RefSeq" id="XP_007311706.1">
    <property type="nucleotide sequence ID" value="XM_007311644.1"/>
</dbReference>
<keyword evidence="2" id="KW-1185">Reference proteome</keyword>
<dbReference type="eggNOG" id="ENOG502T1KN">
    <property type="taxonomic scope" value="Eukaryota"/>
</dbReference>
<organism evidence="1 2">
    <name type="scientific">Stereum hirsutum (strain FP-91666)</name>
    <name type="common">White-rot fungus</name>
    <dbReference type="NCBI Taxonomy" id="721885"/>
    <lineage>
        <taxon>Eukaryota</taxon>
        <taxon>Fungi</taxon>
        <taxon>Dikarya</taxon>
        <taxon>Basidiomycota</taxon>
        <taxon>Agaricomycotina</taxon>
        <taxon>Agaricomycetes</taxon>
        <taxon>Russulales</taxon>
        <taxon>Stereaceae</taxon>
        <taxon>Stereum</taxon>
    </lineage>
</organism>
<dbReference type="GeneID" id="18802471"/>
<accession>R7RVR5</accession>
<evidence type="ECO:0000313" key="2">
    <source>
        <dbReference type="Proteomes" id="UP000053927"/>
    </source>
</evidence>
<reference evidence="2" key="1">
    <citation type="journal article" date="2012" name="Science">
        <title>The Paleozoic origin of enzymatic lignin decomposition reconstructed from 31 fungal genomes.</title>
        <authorList>
            <person name="Floudas D."/>
            <person name="Binder M."/>
            <person name="Riley R."/>
            <person name="Barry K."/>
            <person name="Blanchette R.A."/>
            <person name="Henrissat B."/>
            <person name="Martinez A.T."/>
            <person name="Otillar R."/>
            <person name="Spatafora J.W."/>
            <person name="Yadav J.S."/>
            <person name="Aerts A."/>
            <person name="Benoit I."/>
            <person name="Boyd A."/>
            <person name="Carlson A."/>
            <person name="Copeland A."/>
            <person name="Coutinho P.M."/>
            <person name="de Vries R.P."/>
            <person name="Ferreira P."/>
            <person name="Findley K."/>
            <person name="Foster B."/>
            <person name="Gaskell J."/>
            <person name="Glotzer D."/>
            <person name="Gorecki P."/>
            <person name="Heitman J."/>
            <person name="Hesse C."/>
            <person name="Hori C."/>
            <person name="Igarashi K."/>
            <person name="Jurgens J.A."/>
            <person name="Kallen N."/>
            <person name="Kersten P."/>
            <person name="Kohler A."/>
            <person name="Kuees U."/>
            <person name="Kumar T.K.A."/>
            <person name="Kuo A."/>
            <person name="LaButti K."/>
            <person name="Larrondo L.F."/>
            <person name="Lindquist E."/>
            <person name="Ling A."/>
            <person name="Lombard V."/>
            <person name="Lucas S."/>
            <person name="Lundell T."/>
            <person name="Martin R."/>
            <person name="McLaughlin D.J."/>
            <person name="Morgenstern I."/>
            <person name="Morin E."/>
            <person name="Murat C."/>
            <person name="Nagy L.G."/>
            <person name="Nolan M."/>
            <person name="Ohm R.A."/>
            <person name="Patyshakuliyeva A."/>
            <person name="Rokas A."/>
            <person name="Ruiz-Duenas F.J."/>
            <person name="Sabat G."/>
            <person name="Salamov A."/>
            <person name="Samejima M."/>
            <person name="Schmutz J."/>
            <person name="Slot J.C."/>
            <person name="St John F."/>
            <person name="Stenlid J."/>
            <person name="Sun H."/>
            <person name="Sun S."/>
            <person name="Syed K."/>
            <person name="Tsang A."/>
            <person name="Wiebenga A."/>
            <person name="Young D."/>
            <person name="Pisabarro A."/>
            <person name="Eastwood D.C."/>
            <person name="Martin F."/>
            <person name="Cullen D."/>
            <person name="Grigoriev I.V."/>
            <person name="Hibbett D.S."/>
        </authorList>
    </citation>
    <scope>NUCLEOTIDE SEQUENCE [LARGE SCALE GENOMIC DNA]</scope>
    <source>
        <strain evidence="2">FP-91666</strain>
    </source>
</reference>
<dbReference type="Gene3D" id="3.40.50.150">
    <property type="entry name" value="Vaccinia Virus protein VP39"/>
    <property type="match status" value="1"/>
</dbReference>
<evidence type="ECO:0000313" key="1">
    <source>
        <dbReference type="EMBL" id="EIM79261.1"/>
    </source>
</evidence>
<dbReference type="OrthoDB" id="184880at2759"/>
<sequence length="238" mass="26912">MNQENTYVLTHDADEQVRLERQHAMFKKFLNRDTSIVPDVVDPSSISTVLDAAAGTLVWSRDFATIPEIKPRISSPSNPVKLYACDLTAEKFPPKPIVDALGIQLFLHDVTKPFPEEMTGMFDLVNMKLLILALSKDGWLNALSNIREVLKSGGILLLNESDGHFYAKEELEIARAASPLSHSMTPSWTYPLNQLFIKNAEMHQHLTEAYPKWFGPQDLPFTPSSPSFFPWEHYALRS</sequence>
<dbReference type="SUPFAM" id="SSF53335">
    <property type="entry name" value="S-adenosyl-L-methionine-dependent methyltransferases"/>
    <property type="match status" value="1"/>
</dbReference>
<protein>
    <recommendedName>
        <fullName evidence="3">Methyltransferase type 11 domain-containing protein</fullName>
    </recommendedName>
</protein>
<dbReference type="Proteomes" id="UP000053927">
    <property type="component" value="Unassembled WGS sequence"/>
</dbReference>
<dbReference type="KEGG" id="shs:STEHIDRAFT_163917"/>
<dbReference type="EMBL" id="JH687407">
    <property type="protein sequence ID" value="EIM79261.1"/>
    <property type="molecule type" value="Genomic_DNA"/>
</dbReference>
<dbReference type="OMA" id="NQENTYV"/>
<evidence type="ECO:0008006" key="3">
    <source>
        <dbReference type="Google" id="ProtNLM"/>
    </source>
</evidence>
<dbReference type="InterPro" id="IPR029063">
    <property type="entry name" value="SAM-dependent_MTases_sf"/>
</dbReference>
<gene>
    <name evidence="1" type="ORF">STEHIDRAFT_163917</name>
</gene>
<proteinExistence type="predicted"/>
<name>R7RVR5_STEHR</name>
<dbReference type="AlphaFoldDB" id="R7RVR5"/>